<accession>A0A9D2RNC4</accession>
<dbReference type="InterPro" id="IPR000801">
    <property type="entry name" value="Esterase-like"/>
</dbReference>
<evidence type="ECO:0000313" key="1">
    <source>
        <dbReference type="EMBL" id="HJB08767.1"/>
    </source>
</evidence>
<dbReference type="AlphaFoldDB" id="A0A9D2RNC4"/>
<dbReference type="InterPro" id="IPR029058">
    <property type="entry name" value="AB_hydrolase_fold"/>
</dbReference>
<organism evidence="1 2">
    <name type="scientific">Candidatus Enterocloster faecavium</name>
    <dbReference type="NCBI Taxonomy" id="2838560"/>
    <lineage>
        <taxon>Bacteria</taxon>
        <taxon>Bacillati</taxon>
        <taxon>Bacillota</taxon>
        <taxon>Clostridia</taxon>
        <taxon>Lachnospirales</taxon>
        <taxon>Lachnospiraceae</taxon>
        <taxon>Enterocloster</taxon>
    </lineage>
</organism>
<protein>
    <submittedName>
        <fullName evidence="1">Esterase family protein</fullName>
    </submittedName>
</protein>
<dbReference type="Gene3D" id="3.40.50.1820">
    <property type="entry name" value="alpha/beta hydrolase"/>
    <property type="match status" value="1"/>
</dbReference>
<gene>
    <name evidence="1" type="ORF">H9716_13050</name>
</gene>
<dbReference type="Proteomes" id="UP000886804">
    <property type="component" value="Unassembled WGS sequence"/>
</dbReference>
<dbReference type="SUPFAM" id="SSF53474">
    <property type="entry name" value="alpha/beta-Hydrolases"/>
    <property type="match status" value="1"/>
</dbReference>
<dbReference type="PANTHER" id="PTHR48098:SF1">
    <property type="entry name" value="DIACYLGLYCEROL ACYLTRANSFERASE_MYCOLYLTRANSFERASE AG85A"/>
    <property type="match status" value="1"/>
</dbReference>
<dbReference type="InterPro" id="IPR050583">
    <property type="entry name" value="Mycobacterial_A85_antigen"/>
</dbReference>
<sequence>MAFLQVNLYSKTLNMDTKIWVIMPQTMQGIGLPGSEGQEEYSVLWLLHGRSDDCSIWMRRTSIERYAAPLGLMVVMPEVSYSRYMNMAYGPRYYDYVAEELPEFCGQLFPKMSRKRQKNYIAGLSMGGGGAMWIGLHNPDKFGTICMLSTGGVVPLEGLWRQKSGSDQSYRKCNEDVYGVSDSDSLKGTEYDILKLIQDTAKRETVLPRVYHAMGTEDIRYPVAMKIKETFQQIPGNPYQYEYHEGPGSHEWIFWDHWIEEFLKTLPLKGGQGNGVSS</sequence>
<reference evidence="1" key="2">
    <citation type="submission" date="2021-04" db="EMBL/GenBank/DDBJ databases">
        <authorList>
            <person name="Gilroy R."/>
        </authorList>
    </citation>
    <scope>NUCLEOTIDE SEQUENCE</scope>
    <source>
        <strain evidence="1">CHK188-4685</strain>
    </source>
</reference>
<dbReference type="GO" id="GO:0016747">
    <property type="term" value="F:acyltransferase activity, transferring groups other than amino-acyl groups"/>
    <property type="evidence" value="ECO:0007669"/>
    <property type="project" value="TreeGrafter"/>
</dbReference>
<proteinExistence type="predicted"/>
<name>A0A9D2RNC4_9FIRM</name>
<evidence type="ECO:0000313" key="2">
    <source>
        <dbReference type="Proteomes" id="UP000886804"/>
    </source>
</evidence>
<dbReference type="EMBL" id="DWYS01000155">
    <property type="protein sequence ID" value="HJB08767.1"/>
    <property type="molecule type" value="Genomic_DNA"/>
</dbReference>
<comment type="caution">
    <text evidence="1">The sequence shown here is derived from an EMBL/GenBank/DDBJ whole genome shotgun (WGS) entry which is preliminary data.</text>
</comment>
<dbReference type="PANTHER" id="PTHR48098">
    <property type="entry name" value="ENTEROCHELIN ESTERASE-RELATED"/>
    <property type="match status" value="1"/>
</dbReference>
<dbReference type="Pfam" id="PF00756">
    <property type="entry name" value="Esterase"/>
    <property type="match status" value="1"/>
</dbReference>
<reference evidence="1" key="1">
    <citation type="journal article" date="2021" name="PeerJ">
        <title>Extensive microbial diversity within the chicken gut microbiome revealed by metagenomics and culture.</title>
        <authorList>
            <person name="Gilroy R."/>
            <person name="Ravi A."/>
            <person name="Getino M."/>
            <person name="Pursley I."/>
            <person name="Horton D.L."/>
            <person name="Alikhan N.F."/>
            <person name="Baker D."/>
            <person name="Gharbi K."/>
            <person name="Hall N."/>
            <person name="Watson M."/>
            <person name="Adriaenssens E.M."/>
            <person name="Foster-Nyarko E."/>
            <person name="Jarju S."/>
            <person name="Secka A."/>
            <person name="Antonio M."/>
            <person name="Oren A."/>
            <person name="Chaudhuri R.R."/>
            <person name="La Ragione R."/>
            <person name="Hildebrand F."/>
            <person name="Pallen M.J."/>
        </authorList>
    </citation>
    <scope>NUCLEOTIDE SEQUENCE</scope>
    <source>
        <strain evidence="1">CHK188-4685</strain>
    </source>
</reference>